<keyword evidence="11" id="KW-1185">Reference proteome</keyword>
<evidence type="ECO:0000256" key="7">
    <source>
        <dbReference type="ARBA" id="ARBA00023242"/>
    </source>
</evidence>
<comment type="subcellular location">
    <subcellularLocation>
        <location evidence="1 9">Nucleus</location>
    </subcellularLocation>
</comment>
<dbReference type="InterPro" id="IPR014801">
    <property type="entry name" value="Mediator_Med5_fun"/>
</dbReference>
<keyword evidence="4 9" id="KW-0805">Transcription regulation</keyword>
<dbReference type="GO" id="GO:0016592">
    <property type="term" value="C:mediator complex"/>
    <property type="evidence" value="ECO:0007669"/>
    <property type="project" value="InterPro"/>
</dbReference>
<evidence type="ECO:0000256" key="1">
    <source>
        <dbReference type="ARBA" id="ARBA00004123"/>
    </source>
</evidence>
<sequence length="999" mass="109246">MSLVDLTSKCFQNGVSAKKWVGLCRLLKKQMTSSDYEFESNLCNSILVLFPPNPGDLSLQAYIEAALQEGLLTLRVFTAVFLQAAKSPNLQEASTLDNLCRLILNHHYTTGLSPNASFTRGSDSVNDTMSVAHDSLSLIRIANQMPPSPYHSLTTSAGQLALLLIDCIGDLSQVSNQQIVVCYALVLDVIQLSRLDGDVRAALENFTLSLNLLISEDVKMAHEVQVMQTMQVSLGRTDATGSSAPSDLASCSFMLRYLVEYRTGLYGSGNTAGAASMLIGNYRWSQWPAQVYCTQLLQAAVSCLAQGISHQYTSRIWTSFIITRVRGAFVIFRRRLTFSSNMQLPPLLGLLEKLSTATSDSAQDSDWRKALPAALLALKNRTELLSVLESTESRPGGEDMEIEGQKGNAQSTQPFFRNLVKAFVEYGSLDAEAALRIEPETSKTPPSLKVEAAENGQELNTYIESKLSAETSFDDALAFLERTMEDVTNHTLISVAIKNRFDSLCSGKQDAASVEGLSILCKLLNAHTVALDILSLQVRITDVVAAALHFVDNFECEVVGDPQTAVGHLGAVILFLQSTMVRYQLASFQFTYAKGALRADYLLSTSTVFRRLEFNNEETAAYLGWLKALFDSSSEGIEDGILRATKPKTLLKLTATLIQTVLQLHFSQKITLDALNNGISYFTGDLLNWTLVGVIKWLLQEIAQKEWVFLLSVCSLKLTFPFHNSAPSTLYYDIIQNLVAAPSCPKPVLCLTGHGIMALLADRKTSQVHTPNFKPAVLREIVVKAIGESPEETPDSVSSPLSLAPQTTSYLEQPRQAIRDAFSAARAGKAPSLDVSRGVLVLGPAKYLRVLWTELLAGLQLGSDMDLCRRIATHALTCPPINLGYSHIPPLLPIFLHGGMLHGLLKALDHQLPAEQTLNVELLVSIITSSLNAVLQMEWALALRNVEAEMKHPMGQTSVTLARRLNADLKRSTCTSAATILQRLASTASFVANFPIMAM</sequence>
<dbReference type="PANTHER" id="PTHR35784">
    <property type="entry name" value="MEDIATOR OF RNA POLYMERASE II TRANSCRIPTION SUBUNIT 5"/>
    <property type="match status" value="1"/>
</dbReference>
<evidence type="ECO:0000256" key="2">
    <source>
        <dbReference type="ARBA" id="ARBA00008782"/>
    </source>
</evidence>
<evidence type="ECO:0000256" key="6">
    <source>
        <dbReference type="ARBA" id="ARBA00023163"/>
    </source>
</evidence>
<dbReference type="AlphaFoldDB" id="A0A0H2RBR4"/>
<evidence type="ECO:0000256" key="4">
    <source>
        <dbReference type="ARBA" id="ARBA00023015"/>
    </source>
</evidence>
<proteinExistence type="inferred from homology"/>
<dbReference type="OrthoDB" id="5549158at2759"/>
<gene>
    <name evidence="9" type="primary">MED5</name>
    <name evidence="10" type="ORF">SCHPADRAFT_570201</name>
</gene>
<evidence type="ECO:0000256" key="8">
    <source>
        <dbReference type="ARBA" id="ARBA00031256"/>
    </source>
</evidence>
<dbReference type="GO" id="GO:0003712">
    <property type="term" value="F:transcription coregulator activity"/>
    <property type="evidence" value="ECO:0007669"/>
    <property type="project" value="InterPro"/>
</dbReference>
<dbReference type="PANTHER" id="PTHR35784:SF1">
    <property type="entry name" value="MEDIATOR OF RNA POLYMERASE II TRANSCRIPTION SUBUNIT 5"/>
    <property type="match status" value="1"/>
</dbReference>
<protein>
    <recommendedName>
        <fullName evidence="3 9">Mediator of RNA polymerase II transcription subunit 5</fullName>
    </recommendedName>
    <alternativeName>
        <fullName evidence="8 9">Mediator complex subunit 5</fullName>
    </alternativeName>
</protein>
<dbReference type="GO" id="GO:0006357">
    <property type="term" value="P:regulation of transcription by RNA polymerase II"/>
    <property type="evidence" value="ECO:0007669"/>
    <property type="project" value="InterPro"/>
</dbReference>
<organism evidence="10 11">
    <name type="scientific">Schizopora paradoxa</name>
    <dbReference type="NCBI Taxonomy" id="27342"/>
    <lineage>
        <taxon>Eukaryota</taxon>
        <taxon>Fungi</taxon>
        <taxon>Dikarya</taxon>
        <taxon>Basidiomycota</taxon>
        <taxon>Agaricomycotina</taxon>
        <taxon>Agaricomycetes</taxon>
        <taxon>Hymenochaetales</taxon>
        <taxon>Schizoporaceae</taxon>
        <taxon>Schizopora</taxon>
    </lineage>
</organism>
<dbReference type="EMBL" id="KQ086059">
    <property type="protein sequence ID" value="KLO09315.1"/>
    <property type="molecule type" value="Genomic_DNA"/>
</dbReference>
<reference evidence="10 11" key="1">
    <citation type="submission" date="2015-04" db="EMBL/GenBank/DDBJ databases">
        <title>Complete genome sequence of Schizopora paradoxa KUC8140, a cosmopolitan wood degrader in East Asia.</title>
        <authorList>
            <consortium name="DOE Joint Genome Institute"/>
            <person name="Min B."/>
            <person name="Park H."/>
            <person name="Jang Y."/>
            <person name="Kim J.-J."/>
            <person name="Kim K.H."/>
            <person name="Pangilinan J."/>
            <person name="Lipzen A."/>
            <person name="Riley R."/>
            <person name="Grigoriev I.V."/>
            <person name="Spatafora J.W."/>
            <person name="Choi I.-G."/>
        </authorList>
    </citation>
    <scope>NUCLEOTIDE SEQUENCE [LARGE SCALE GENOMIC DNA]</scope>
    <source>
        <strain evidence="10 11">KUC8140</strain>
    </source>
</reference>
<dbReference type="Proteomes" id="UP000053477">
    <property type="component" value="Unassembled WGS sequence"/>
</dbReference>
<comment type="similarity">
    <text evidence="2 9">Belongs to the Mediator complex subunit 5 family.</text>
</comment>
<comment type="subunit">
    <text evidence="9">Component of the Mediator complex.</text>
</comment>
<dbReference type="Pfam" id="PF08689">
    <property type="entry name" value="Med5"/>
    <property type="match status" value="1"/>
</dbReference>
<comment type="function">
    <text evidence="9">Component of the Mediator complex, a coactivator involved in the regulated transcription of nearly all RNA polymerase II-dependent genes. Mediator functions as a bridge to convey information from gene-specific regulatory proteins to the basal RNA polymerase II transcription machinery. Mediator is recruited to promoters by direct interactions with regulatory proteins and serves as a scaffold for the assembly of a functional preinitiation complex with RNA polymerase II and the general transcription factors.</text>
</comment>
<name>A0A0H2RBR4_9AGAM</name>
<evidence type="ECO:0000313" key="11">
    <source>
        <dbReference type="Proteomes" id="UP000053477"/>
    </source>
</evidence>
<evidence type="ECO:0000256" key="5">
    <source>
        <dbReference type="ARBA" id="ARBA00023159"/>
    </source>
</evidence>
<keyword evidence="6 9" id="KW-0804">Transcription</keyword>
<dbReference type="InParanoid" id="A0A0H2RBR4"/>
<evidence type="ECO:0000313" key="10">
    <source>
        <dbReference type="EMBL" id="KLO09315.1"/>
    </source>
</evidence>
<keyword evidence="7 9" id="KW-0539">Nucleus</keyword>
<keyword evidence="5 9" id="KW-0010">Activator</keyword>
<evidence type="ECO:0000256" key="9">
    <source>
        <dbReference type="RuleBase" id="RU364142"/>
    </source>
</evidence>
<evidence type="ECO:0000256" key="3">
    <source>
        <dbReference type="ARBA" id="ARBA00020628"/>
    </source>
</evidence>
<accession>A0A0H2RBR4</accession>
<dbReference type="STRING" id="27342.A0A0H2RBR4"/>